<organism evidence="1 2">
    <name type="scientific">Bifidobacterium platyrrhinorum</name>
    <dbReference type="NCBI Taxonomy" id="2661628"/>
    <lineage>
        <taxon>Bacteria</taxon>
        <taxon>Bacillati</taxon>
        <taxon>Actinomycetota</taxon>
        <taxon>Actinomycetes</taxon>
        <taxon>Bifidobacteriales</taxon>
        <taxon>Bifidobacteriaceae</taxon>
        <taxon>Bifidobacterium</taxon>
    </lineage>
</organism>
<name>A0A6L9STX8_9BIFI</name>
<comment type="caution">
    <text evidence="1">The sequence shown here is derived from an EMBL/GenBank/DDBJ whole genome shotgun (WGS) entry which is preliminary data.</text>
</comment>
<dbReference type="EMBL" id="WHZV01000005">
    <property type="protein sequence ID" value="NEG55475.1"/>
    <property type="molecule type" value="Genomic_DNA"/>
</dbReference>
<keyword evidence="2" id="KW-1185">Reference proteome</keyword>
<reference evidence="1 2" key="1">
    <citation type="submission" date="2019-10" db="EMBL/GenBank/DDBJ databases">
        <title>Bifidobacterium from non-human primates.</title>
        <authorList>
            <person name="Modesto M."/>
        </authorList>
    </citation>
    <scope>NUCLEOTIDE SEQUENCE [LARGE SCALE GENOMIC DNA]</scope>
    <source>
        <strain evidence="1 2">SMA15</strain>
    </source>
</reference>
<proteinExistence type="predicted"/>
<dbReference type="RefSeq" id="WP_163197221.1">
    <property type="nucleotide sequence ID" value="NZ_WHZV01000005.1"/>
</dbReference>
<protein>
    <submittedName>
        <fullName evidence="1">Uncharacterized protein</fullName>
    </submittedName>
</protein>
<evidence type="ECO:0000313" key="1">
    <source>
        <dbReference type="EMBL" id="NEG55475.1"/>
    </source>
</evidence>
<evidence type="ECO:0000313" key="2">
    <source>
        <dbReference type="Proteomes" id="UP000483293"/>
    </source>
</evidence>
<dbReference type="Proteomes" id="UP000483293">
    <property type="component" value="Unassembled WGS sequence"/>
</dbReference>
<accession>A0A6L9STX8</accession>
<dbReference type="AlphaFoldDB" id="A0A6L9STX8"/>
<sequence length="230" mass="24382">MNADLMRAGSTLAEMMPKSRGAESAIVRVGTVSAVHGAGGYLTVDVDMSGGTLTGIQATRDCANAHVGDRCVVETYAHVSIATGILARPGAGDPLFSWSSTWSGTPGNEPSDGFAEKTQSLTVGGLIMCEVAAAVNGTGEYGMAFEFRDADGKIAAYWNATSPQKNGGTLRWVTTGTVLLPYDTYTVRLLTYHWGSMTIIGTDSSGNSRKWRDSVWGTDGVPRYARLYHL</sequence>
<gene>
    <name evidence="1" type="ORF">GFD21_06815</name>
</gene>